<accession>A0A4Y9YEA5</accession>
<sequence length="275" mass="31404">MASFLSCLHRHPELGGHLSLDVLFLLFRLLQCLKQRLSWLCPPSHTTPPSSLPKDVKHFLHRWLCQYLDPSEDFLDKFWVAYRDSVWMSTDILDIESLRSAEVLNIFQTYAVPEGIGFHDLYPPFRTCLDAECAKADSTGVSAAHTLTRLTPTKCVLFTREFGPVPVVSYSAQCRSCYTRYYPTYYIHEHRGMRTHYAGIPTTIHVNQHSYVETALAEQFTASMSVIASEIRARREDLAIDPIAIHRILRLARACTGREPLQPARTGFYPIAIVM</sequence>
<dbReference type="EMBL" id="SEOQ01000633">
    <property type="protein sequence ID" value="TFY59209.1"/>
    <property type="molecule type" value="Genomic_DNA"/>
</dbReference>
<dbReference type="Proteomes" id="UP000298327">
    <property type="component" value="Unassembled WGS sequence"/>
</dbReference>
<protein>
    <recommendedName>
        <fullName evidence="2">CxC5 like cysteine cluster associated with KDZ domain-containing protein</fullName>
    </recommendedName>
</protein>
<reference evidence="3 4" key="1">
    <citation type="submission" date="2019-02" db="EMBL/GenBank/DDBJ databases">
        <title>Genome sequencing of the rare red list fungi Dentipellis fragilis.</title>
        <authorList>
            <person name="Buettner E."/>
            <person name="Kellner H."/>
        </authorList>
    </citation>
    <scope>NUCLEOTIDE SEQUENCE [LARGE SCALE GENOMIC DNA]</scope>
    <source>
        <strain evidence="3 4">DSM 105465</strain>
    </source>
</reference>
<evidence type="ECO:0000256" key="1">
    <source>
        <dbReference type="SAM" id="SignalP"/>
    </source>
</evidence>
<keyword evidence="4" id="KW-1185">Reference proteome</keyword>
<evidence type="ECO:0000313" key="3">
    <source>
        <dbReference type="EMBL" id="TFY59209.1"/>
    </source>
</evidence>
<organism evidence="3 4">
    <name type="scientific">Dentipellis fragilis</name>
    <dbReference type="NCBI Taxonomy" id="205917"/>
    <lineage>
        <taxon>Eukaryota</taxon>
        <taxon>Fungi</taxon>
        <taxon>Dikarya</taxon>
        <taxon>Basidiomycota</taxon>
        <taxon>Agaricomycotina</taxon>
        <taxon>Agaricomycetes</taxon>
        <taxon>Russulales</taxon>
        <taxon>Hericiaceae</taxon>
        <taxon>Dentipellis</taxon>
    </lineage>
</organism>
<evidence type="ECO:0000259" key="2">
    <source>
        <dbReference type="Pfam" id="PF18718"/>
    </source>
</evidence>
<keyword evidence="1" id="KW-0732">Signal</keyword>
<feature type="signal peptide" evidence="1">
    <location>
        <begin position="1"/>
        <end position="32"/>
    </location>
</feature>
<comment type="caution">
    <text evidence="3">The sequence shown here is derived from an EMBL/GenBank/DDBJ whole genome shotgun (WGS) entry which is preliminary data.</text>
</comment>
<dbReference type="AlphaFoldDB" id="A0A4Y9YEA5"/>
<evidence type="ECO:0000313" key="4">
    <source>
        <dbReference type="Proteomes" id="UP000298327"/>
    </source>
</evidence>
<feature type="chain" id="PRO_5021273644" description="CxC5 like cysteine cluster associated with KDZ domain-containing protein" evidence="1">
    <location>
        <begin position="33"/>
        <end position="275"/>
    </location>
</feature>
<gene>
    <name evidence="3" type="ORF">EVG20_g7873</name>
</gene>
<name>A0A4Y9YEA5_9AGAM</name>
<feature type="domain" description="CxC5 like cysteine cluster associated with KDZ" evidence="2">
    <location>
        <begin position="116"/>
        <end position="226"/>
    </location>
</feature>
<dbReference type="Pfam" id="PF18718">
    <property type="entry name" value="CxC5"/>
    <property type="match status" value="1"/>
</dbReference>
<dbReference type="OrthoDB" id="2501483at2759"/>
<proteinExistence type="predicted"/>
<dbReference type="InterPro" id="IPR041539">
    <property type="entry name" value="CxC5"/>
</dbReference>
<dbReference type="STRING" id="205917.A0A4Y9YEA5"/>